<organism evidence="1 2">
    <name type="scientific">Diplogelasinospora grovesii</name>
    <dbReference type="NCBI Taxonomy" id="303347"/>
    <lineage>
        <taxon>Eukaryota</taxon>
        <taxon>Fungi</taxon>
        <taxon>Dikarya</taxon>
        <taxon>Ascomycota</taxon>
        <taxon>Pezizomycotina</taxon>
        <taxon>Sordariomycetes</taxon>
        <taxon>Sordariomycetidae</taxon>
        <taxon>Sordariales</taxon>
        <taxon>Diplogelasinosporaceae</taxon>
        <taxon>Diplogelasinospora</taxon>
    </lineage>
</organism>
<gene>
    <name evidence="1" type="ORF">QBC46DRAFT_85201</name>
</gene>
<sequence length="85" mass="9060">MAEDSSRILVAEVNSIGASISNSQPVLKLRTLLVAVAGLSRLGSVAGGTERIINDSIEEISAHFLQEQDAIPHIESSTRAYERGL</sequence>
<proteinExistence type="predicted"/>
<accession>A0AAN6S5P7</accession>
<keyword evidence="2" id="KW-1185">Reference proteome</keyword>
<protein>
    <submittedName>
        <fullName evidence="1">Uncharacterized protein</fullName>
    </submittedName>
</protein>
<dbReference type="AlphaFoldDB" id="A0AAN6S5P7"/>
<evidence type="ECO:0000313" key="1">
    <source>
        <dbReference type="EMBL" id="KAK3942092.1"/>
    </source>
</evidence>
<dbReference type="EMBL" id="MU853777">
    <property type="protein sequence ID" value="KAK3942092.1"/>
    <property type="molecule type" value="Genomic_DNA"/>
</dbReference>
<name>A0AAN6S5P7_9PEZI</name>
<reference evidence="2" key="1">
    <citation type="journal article" date="2023" name="Mol. Phylogenet. Evol.">
        <title>Genome-scale phylogeny and comparative genomics of the fungal order Sordariales.</title>
        <authorList>
            <person name="Hensen N."/>
            <person name="Bonometti L."/>
            <person name="Westerberg I."/>
            <person name="Brannstrom I.O."/>
            <person name="Guillou S."/>
            <person name="Cros-Aarteil S."/>
            <person name="Calhoun S."/>
            <person name="Haridas S."/>
            <person name="Kuo A."/>
            <person name="Mondo S."/>
            <person name="Pangilinan J."/>
            <person name="Riley R."/>
            <person name="LaButti K."/>
            <person name="Andreopoulos B."/>
            <person name="Lipzen A."/>
            <person name="Chen C."/>
            <person name="Yan M."/>
            <person name="Daum C."/>
            <person name="Ng V."/>
            <person name="Clum A."/>
            <person name="Steindorff A."/>
            <person name="Ohm R.A."/>
            <person name="Martin F."/>
            <person name="Silar P."/>
            <person name="Natvig D.O."/>
            <person name="Lalanne C."/>
            <person name="Gautier V."/>
            <person name="Ament-Velasquez S.L."/>
            <person name="Kruys A."/>
            <person name="Hutchinson M.I."/>
            <person name="Powell A.J."/>
            <person name="Barry K."/>
            <person name="Miller A.N."/>
            <person name="Grigoriev I.V."/>
            <person name="Debuchy R."/>
            <person name="Gladieux P."/>
            <person name="Hiltunen Thoren M."/>
            <person name="Johannesson H."/>
        </authorList>
    </citation>
    <scope>NUCLEOTIDE SEQUENCE [LARGE SCALE GENOMIC DNA]</scope>
    <source>
        <strain evidence="2">CBS 340.73</strain>
    </source>
</reference>
<comment type="caution">
    <text evidence="1">The sequence shown here is derived from an EMBL/GenBank/DDBJ whole genome shotgun (WGS) entry which is preliminary data.</text>
</comment>
<dbReference type="Proteomes" id="UP001303473">
    <property type="component" value="Unassembled WGS sequence"/>
</dbReference>
<evidence type="ECO:0000313" key="2">
    <source>
        <dbReference type="Proteomes" id="UP001303473"/>
    </source>
</evidence>